<gene>
    <name evidence="3" type="ORF">FIBSPDRAFT_822753</name>
</gene>
<evidence type="ECO:0000256" key="1">
    <source>
        <dbReference type="SAM" id="MobiDB-lite"/>
    </source>
</evidence>
<accession>A0A166MGV6</accession>
<evidence type="ECO:0000313" key="4">
    <source>
        <dbReference type="Proteomes" id="UP000076532"/>
    </source>
</evidence>
<dbReference type="STRING" id="436010.A0A166MGV6"/>
<dbReference type="PROSITE" id="PS50206">
    <property type="entry name" value="RHODANESE_3"/>
    <property type="match status" value="1"/>
</dbReference>
<protein>
    <submittedName>
        <fullName evidence="3">Rhodanese-like protein</fullName>
    </submittedName>
</protein>
<dbReference type="Proteomes" id="UP000076532">
    <property type="component" value="Unassembled WGS sequence"/>
</dbReference>
<evidence type="ECO:0000313" key="3">
    <source>
        <dbReference type="EMBL" id="KZP23989.1"/>
    </source>
</evidence>
<evidence type="ECO:0000259" key="2">
    <source>
        <dbReference type="PROSITE" id="PS50206"/>
    </source>
</evidence>
<dbReference type="SUPFAM" id="SSF52821">
    <property type="entry name" value="Rhodanese/Cell cycle control phosphatase"/>
    <property type="match status" value="1"/>
</dbReference>
<keyword evidence="4" id="KW-1185">Reference proteome</keyword>
<reference evidence="3 4" key="1">
    <citation type="journal article" date="2016" name="Mol. Biol. Evol.">
        <title>Comparative Genomics of Early-Diverging Mushroom-Forming Fungi Provides Insights into the Origins of Lignocellulose Decay Capabilities.</title>
        <authorList>
            <person name="Nagy L.G."/>
            <person name="Riley R."/>
            <person name="Tritt A."/>
            <person name="Adam C."/>
            <person name="Daum C."/>
            <person name="Floudas D."/>
            <person name="Sun H."/>
            <person name="Yadav J.S."/>
            <person name="Pangilinan J."/>
            <person name="Larsson K.H."/>
            <person name="Matsuura K."/>
            <person name="Barry K."/>
            <person name="Labutti K."/>
            <person name="Kuo R."/>
            <person name="Ohm R.A."/>
            <person name="Bhattacharya S.S."/>
            <person name="Shirouzu T."/>
            <person name="Yoshinaga Y."/>
            <person name="Martin F.M."/>
            <person name="Grigoriev I.V."/>
            <person name="Hibbett D.S."/>
        </authorList>
    </citation>
    <scope>NUCLEOTIDE SEQUENCE [LARGE SCALE GENOMIC DNA]</scope>
    <source>
        <strain evidence="3 4">CBS 109695</strain>
    </source>
</reference>
<dbReference type="Pfam" id="PF00581">
    <property type="entry name" value="Rhodanese"/>
    <property type="match status" value="1"/>
</dbReference>
<feature type="region of interest" description="Disordered" evidence="1">
    <location>
        <begin position="1"/>
        <end position="44"/>
    </location>
</feature>
<dbReference type="OrthoDB" id="566238at2759"/>
<organism evidence="3 4">
    <name type="scientific">Athelia psychrophila</name>
    <dbReference type="NCBI Taxonomy" id="1759441"/>
    <lineage>
        <taxon>Eukaryota</taxon>
        <taxon>Fungi</taxon>
        <taxon>Dikarya</taxon>
        <taxon>Basidiomycota</taxon>
        <taxon>Agaricomycotina</taxon>
        <taxon>Agaricomycetes</taxon>
        <taxon>Agaricomycetidae</taxon>
        <taxon>Atheliales</taxon>
        <taxon>Atheliaceae</taxon>
        <taxon>Athelia</taxon>
    </lineage>
</organism>
<dbReference type="EMBL" id="KV417529">
    <property type="protein sequence ID" value="KZP23989.1"/>
    <property type="molecule type" value="Genomic_DNA"/>
</dbReference>
<dbReference type="AlphaFoldDB" id="A0A166MGV6"/>
<proteinExistence type="predicted"/>
<sequence length="362" mass="38646">MSIQSGVQSSVSRTSSRNALAVIPAARTSSTTSSSSAGGQRTLDDVRDQVAGELAVRAIRKAKSVSETGKDNVESESPGLGGALGLQPSGVKIGVTFTLAKRDEDQFLHTVVETIQHTLLLRSHLFAIATTGMPKGGRTANTLIICGSSEDFVQRALLLISHKFIGRVESAVNEGTRWIASVKDMGSSSYDEAALWDVLRKSARTHSDPLSPPPGSLSIAQVLSNARSKLQRLTPAQAYNELHDPDYPMPAFLVDIRPAAQREAEGGIEGSLIIERNVLEWRFDPRCSARLAIADRYDSKIIIYCQEGYTSSLAAAALQELGLLNSTDIIGGYSAWREAGLPGQIAPPLSSRSSTTPSSLSI</sequence>
<name>A0A166MGV6_9AGAM</name>
<feature type="compositionally biased region" description="Low complexity" evidence="1">
    <location>
        <begin position="1"/>
        <end position="17"/>
    </location>
</feature>
<feature type="domain" description="Rhodanese" evidence="2">
    <location>
        <begin position="251"/>
        <end position="345"/>
    </location>
</feature>
<dbReference type="InterPro" id="IPR036873">
    <property type="entry name" value="Rhodanese-like_dom_sf"/>
</dbReference>
<dbReference type="InterPro" id="IPR001763">
    <property type="entry name" value="Rhodanese-like_dom"/>
</dbReference>
<dbReference type="Gene3D" id="3.40.250.10">
    <property type="entry name" value="Rhodanese-like domain"/>
    <property type="match status" value="1"/>
</dbReference>
<dbReference type="SMART" id="SM00450">
    <property type="entry name" value="RHOD"/>
    <property type="match status" value="1"/>
</dbReference>